<proteinExistence type="predicted"/>
<feature type="repeat" description="RCC1" evidence="2">
    <location>
        <begin position="254"/>
        <end position="311"/>
    </location>
</feature>
<dbReference type="GeneID" id="73469465"/>
<dbReference type="EMBL" id="JAGSYN010000117">
    <property type="protein sequence ID" value="KAG7663804.1"/>
    <property type="molecule type" value="Genomic_DNA"/>
</dbReference>
<evidence type="ECO:0000313" key="5">
    <source>
        <dbReference type="EMBL" id="KAG7663804.1"/>
    </source>
</evidence>
<dbReference type="InterPro" id="IPR000210">
    <property type="entry name" value="BTB/POZ_dom"/>
</dbReference>
<dbReference type="InterPro" id="IPR000408">
    <property type="entry name" value="Reg_chr_condens"/>
</dbReference>
<feature type="compositionally biased region" description="Low complexity" evidence="3">
    <location>
        <begin position="1180"/>
        <end position="1191"/>
    </location>
</feature>
<feature type="region of interest" description="Disordered" evidence="3">
    <location>
        <begin position="1175"/>
        <end position="1235"/>
    </location>
</feature>
<feature type="region of interest" description="Disordered" evidence="3">
    <location>
        <begin position="1347"/>
        <end position="1389"/>
    </location>
</feature>
<evidence type="ECO:0000256" key="2">
    <source>
        <dbReference type="PROSITE-ProRule" id="PRU00235"/>
    </source>
</evidence>
<feature type="compositionally biased region" description="Basic and acidic residues" evidence="3">
    <location>
        <begin position="1506"/>
        <end position="1525"/>
    </location>
</feature>
<evidence type="ECO:0000313" key="6">
    <source>
        <dbReference type="Proteomes" id="UP000694255"/>
    </source>
</evidence>
<dbReference type="PROSITE" id="PS50097">
    <property type="entry name" value="BTB"/>
    <property type="match status" value="1"/>
</dbReference>
<evidence type="ECO:0000256" key="3">
    <source>
        <dbReference type="SAM" id="MobiDB-lite"/>
    </source>
</evidence>
<feature type="region of interest" description="Disordered" evidence="3">
    <location>
        <begin position="1447"/>
        <end position="1543"/>
    </location>
</feature>
<feature type="domain" description="BTB" evidence="4">
    <location>
        <begin position="882"/>
        <end position="942"/>
    </location>
</feature>
<protein>
    <recommendedName>
        <fullName evidence="4">BTB domain-containing protein</fullName>
    </recommendedName>
</protein>
<dbReference type="Pfam" id="PF00651">
    <property type="entry name" value="BTB"/>
    <property type="match status" value="1"/>
</dbReference>
<dbReference type="PROSITE" id="PS50012">
    <property type="entry name" value="RCC1_3"/>
    <property type="match status" value="3"/>
</dbReference>
<comment type="caution">
    <text evidence="5">The sequence shown here is derived from an EMBL/GenBank/DDBJ whole genome shotgun (WGS) entry which is preliminary data.</text>
</comment>
<feature type="region of interest" description="Disordered" evidence="3">
    <location>
        <begin position="1120"/>
        <end position="1160"/>
    </location>
</feature>
<feature type="compositionally biased region" description="Low complexity" evidence="3">
    <location>
        <begin position="1291"/>
        <end position="1323"/>
    </location>
</feature>
<dbReference type="OrthoDB" id="1893551at2759"/>
<dbReference type="CDD" id="cd14733">
    <property type="entry name" value="BACK"/>
    <property type="match status" value="1"/>
</dbReference>
<keyword evidence="1" id="KW-0677">Repeat</keyword>
<dbReference type="Proteomes" id="UP000694255">
    <property type="component" value="Unassembled WGS sequence"/>
</dbReference>
<feature type="compositionally biased region" description="Low complexity" evidence="3">
    <location>
        <begin position="1365"/>
        <end position="1388"/>
    </location>
</feature>
<keyword evidence="6" id="KW-1185">Reference proteome</keyword>
<feature type="compositionally biased region" description="Basic and acidic residues" evidence="3">
    <location>
        <begin position="1470"/>
        <end position="1484"/>
    </location>
</feature>
<feature type="repeat" description="RCC1" evidence="2">
    <location>
        <begin position="312"/>
        <end position="379"/>
    </location>
</feature>
<feature type="compositionally biased region" description="Basic and acidic residues" evidence="3">
    <location>
        <begin position="1447"/>
        <end position="1463"/>
    </location>
</feature>
<feature type="region of interest" description="Disordered" evidence="3">
    <location>
        <begin position="156"/>
        <end position="181"/>
    </location>
</feature>
<dbReference type="InterPro" id="IPR051625">
    <property type="entry name" value="Signaling_Regulatory_Domain"/>
</dbReference>
<name>A0A8J5QKW2_9ASCO</name>
<evidence type="ECO:0000256" key="1">
    <source>
        <dbReference type="ARBA" id="ARBA00022737"/>
    </source>
</evidence>
<reference evidence="5 6" key="1">
    <citation type="journal article" date="2021" name="DNA Res.">
        <title>Genome analysis of Candida subhashii reveals its hybrid nature and dual mitochondrial genome conformations.</title>
        <authorList>
            <person name="Mixao V."/>
            <person name="Hegedusova E."/>
            <person name="Saus E."/>
            <person name="Pryszcz L.P."/>
            <person name="Cillingova A."/>
            <person name="Nosek J."/>
            <person name="Gabaldon T."/>
        </authorList>
    </citation>
    <scope>NUCLEOTIDE SEQUENCE [LARGE SCALE GENOMIC DNA]</scope>
    <source>
        <strain evidence="5 6">CBS 10753</strain>
    </source>
</reference>
<accession>A0A8J5QKW2</accession>
<feature type="compositionally biased region" description="Basic and acidic residues" evidence="3">
    <location>
        <begin position="156"/>
        <end position="168"/>
    </location>
</feature>
<dbReference type="Pfam" id="PF13540">
    <property type="entry name" value="RCC1_2"/>
    <property type="match status" value="1"/>
</dbReference>
<organism evidence="5 6">
    <name type="scientific">[Candida] subhashii</name>
    <dbReference type="NCBI Taxonomy" id="561895"/>
    <lineage>
        <taxon>Eukaryota</taxon>
        <taxon>Fungi</taxon>
        <taxon>Dikarya</taxon>
        <taxon>Ascomycota</taxon>
        <taxon>Saccharomycotina</taxon>
        <taxon>Pichiomycetes</taxon>
        <taxon>Debaryomycetaceae</taxon>
        <taxon>Spathaspora</taxon>
    </lineage>
</organism>
<feature type="repeat" description="RCC1" evidence="2">
    <location>
        <begin position="187"/>
        <end position="253"/>
    </location>
</feature>
<feature type="compositionally biased region" description="Polar residues" evidence="3">
    <location>
        <begin position="1203"/>
        <end position="1235"/>
    </location>
</feature>
<sequence length="1543" mass="174181">MNINETQSVNFSTLTKDELLKRDVFGRTLLHITLLVNKYDSLRNLTKNPNFKCILLSNDYENGWNCMHYVIFYNRLACLRVLLDYLKQNSIQNNLFGLNSPLIELLRCKDRCGFTPLQLLNNDFKDLVWIPEYINEKNQFHLLYRFADNRKIDKKDEETEKEVKEQQTKRVSIRSPQVPWSERRGGSDIYVLGCNSNNQLGVGDATDRSVPSKVSHDTFKIASENEAMTEVLKKPRYKQISISKNHALAVTHTGDVFSCGIGSRGRLGHGMDDLNNYFRFKRIAHFADEEDRKIIKEVAISSNHSLALTSENQVYSWGLNSYNQLGYETAPVTKRSHSKEYLDKFQATPLLVTGDLRKNYETVLGVCVSKVHSMAYSKNSLFFWGLNVGQMGISCVTGDIEVKLQDESFQGEVQKSPKMVSLRDEIKSVSTSELTTCVVTTLNDIHVYYNYQHFKLPKVPSNTSGDKQFDIFKPNVLTKAAVISKIVTRGPENSMILLNNGSVLSFSLNPSDIKNTKYSHVWKPYDYEMMVIDIDISADGSVVLCTRNGSVFLKSVQSTGGQRKNSMSGTVLPIPLAKNKFKKIESINNVVKVTCDAKFLSFGFIRDDIDLLPLKLQKNDFFKDIESLSPAFDVDLYRKQDQLLKIDHEFNTYISSFFYPEVTESIDDDELHLTQNRATSNSIEDQLATRYNNNFDPSKTKRVVIHKTYETYTQDEIDTINENFKSDAEYFKYKFADDSPDFGKSFNCHVVFKSNPGIKVGFHREIFMSRSDTFKKLVNLNDPEEHIIGEKFKANFIPDESVLMVSSDTHLLSMLLSIHTVYSGRRIDIWQSYGSRHSYPANMRLIYDEYESLLTLFKLDDKRQHKSNYLKSFRDLLDSDTGDVVLKLKDGELNAHSYILSSRSAFFETVLSTRWDNDSEFKVLDFSGLSKFQMSIVLRHIYGVNNAEILDHFDCAFNESDSFINQVLELIEISDELLLFQLKAICQSAISDLISLENVLLLLIHADYLSADKLFLNCCWYIFNNLEVLMFDPAFMTIPFEIMSKLEQQIIFLHSCRHVDFTDGHGKMSEKKEWFDKSFALLSTFVKNIHNFNDNFMSDRKGFSSFEPLVDSKYIVKKPKEDVKKKKPRKSSTTNADLAEFRKAHTVTPPQAQNISAIEDSEGSNFGFRVVQKKSKLTTKSKSPSPVPQTSNDSSKKPGPVNIPTSAPWSNQVTNSKSSISPQPQANISISGLSPHSNWASKSNASPILGDQPQSVVKVETIGSSGWKPKPAKVKIGPVVKMSQKERKRLAAAAAATAPTSTSPPQSSRKPSSSSSVAPWSAMANDKENISPIDAVSSLPVLGATVSNKKKPSFSKANKVATQPSIASQRSGSFGSSSSATGQSFASAVSMSADSSFNSVYSTPSLTEVMIQESLKVEQAKLEEAQQKSLLEIQQEQEFAKWWAEESKRVQKEMEPSKQENVKKKQGKKPSKDNKKATNDDRKGNKSARPSKPGASSSDKPKNKRKSADNKANRPKEASSGDSRHNKTSYHNKNIPKEEEIKC</sequence>
<dbReference type="PANTHER" id="PTHR22872">
    <property type="entry name" value="BTK-BINDING PROTEIN-RELATED"/>
    <property type="match status" value="1"/>
</dbReference>
<dbReference type="RefSeq" id="XP_049264036.1">
    <property type="nucleotide sequence ID" value="XM_049406438.1"/>
</dbReference>
<gene>
    <name evidence="5" type="ORF">J8A68_002664</name>
</gene>
<evidence type="ECO:0000259" key="4">
    <source>
        <dbReference type="PROSITE" id="PS50097"/>
    </source>
</evidence>
<dbReference type="PANTHER" id="PTHR22872:SF2">
    <property type="entry name" value="INHIBITOR OF BRUTON TYROSINE KINASE"/>
    <property type="match status" value="1"/>
</dbReference>
<feature type="region of interest" description="Disordered" evidence="3">
    <location>
        <begin position="1262"/>
        <end position="1323"/>
    </location>
</feature>